<evidence type="ECO:0000256" key="1">
    <source>
        <dbReference type="SAM" id="MobiDB-lite"/>
    </source>
</evidence>
<keyword evidence="3" id="KW-1185">Reference proteome</keyword>
<evidence type="ECO:0000313" key="2">
    <source>
        <dbReference type="EMBL" id="CAK9875289.1"/>
    </source>
</evidence>
<reference evidence="2" key="1">
    <citation type="submission" date="2024-03" db="EMBL/GenBank/DDBJ databases">
        <authorList>
            <consortium name="ELIXIR-Norway"/>
            <consortium name="Elixir Norway"/>
        </authorList>
    </citation>
    <scope>NUCLEOTIDE SEQUENCE</scope>
</reference>
<gene>
    <name evidence="2" type="ORF">CSSPJE1EN2_LOCUS17538</name>
</gene>
<feature type="region of interest" description="Disordered" evidence="1">
    <location>
        <begin position="1"/>
        <end position="53"/>
    </location>
</feature>
<protein>
    <submittedName>
        <fullName evidence="2">Uncharacterized protein</fullName>
    </submittedName>
</protein>
<evidence type="ECO:0000313" key="3">
    <source>
        <dbReference type="Proteomes" id="UP001497522"/>
    </source>
</evidence>
<dbReference type="EMBL" id="OZ023705">
    <property type="protein sequence ID" value="CAK9875289.1"/>
    <property type="molecule type" value="Genomic_DNA"/>
</dbReference>
<organism evidence="2 3">
    <name type="scientific">Sphagnum jensenii</name>
    <dbReference type="NCBI Taxonomy" id="128206"/>
    <lineage>
        <taxon>Eukaryota</taxon>
        <taxon>Viridiplantae</taxon>
        <taxon>Streptophyta</taxon>
        <taxon>Embryophyta</taxon>
        <taxon>Bryophyta</taxon>
        <taxon>Sphagnophytina</taxon>
        <taxon>Sphagnopsida</taxon>
        <taxon>Sphagnales</taxon>
        <taxon>Sphagnaceae</taxon>
        <taxon>Sphagnum</taxon>
    </lineage>
</organism>
<accession>A0ABP1BI82</accession>
<dbReference type="Proteomes" id="UP001497522">
    <property type="component" value="Chromosome 4"/>
</dbReference>
<feature type="compositionally biased region" description="Acidic residues" evidence="1">
    <location>
        <begin position="1"/>
        <end position="11"/>
    </location>
</feature>
<feature type="compositionally biased region" description="Basic and acidic residues" evidence="1">
    <location>
        <begin position="18"/>
        <end position="53"/>
    </location>
</feature>
<proteinExistence type="predicted"/>
<sequence length="146" mass="15958">MQSEEDSEEDFSSFADLQNHDEKERIHPDPDVGSRQTCRELEGKEPRGKNEERGGRVTAEFLLSVFPRIHLSRAFVSLSRSRAGGLSSAVVMGHLRCCFAAAMTVIASPPLAAASSPRAFSRIGCFYSLGIWLQSESGWSLLAGIV</sequence>
<name>A0ABP1BI82_9BRYO</name>